<comment type="caution">
    <text evidence="1">The sequence shown here is derived from an EMBL/GenBank/DDBJ whole genome shotgun (WGS) entry which is preliminary data.</text>
</comment>
<proteinExistence type="predicted"/>
<dbReference type="AlphaFoldDB" id="A0A7J6PYN8"/>
<dbReference type="PANTHER" id="PTHR33050:SF7">
    <property type="entry name" value="RIBONUCLEASE H"/>
    <property type="match status" value="1"/>
</dbReference>
<gene>
    <name evidence="1" type="ORF">FOZ62_030991</name>
</gene>
<protein>
    <submittedName>
        <fullName evidence="1">Uncharacterized protein</fullName>
    </submittedName>
</protein>
<dbReference type="InterPro" id="IPR052055">
    <property type="entry name" value="Hepadnavirus_pol/RT"/>
</dbReference>
<evidence type="ECO:0000313" key="1">
    <source>
        <dbReference type="EMBL" id="KAF4701152.1"/>
    </source>
</evidence>
<sequence length="217" mass="24373">ASNVSSVVLGFDINLNRKSITIPITKREQLCSQLKDLLETPGRLSVRKLEALMGKLSWVSQLARRWKAHLCPLFATTSIANKYNLVTIRPGTALLESLSFFTEELKHFPSKTIPASTCRRFTVITDASLQGLGGIICEVSLNKQDGGLTLHRQHVWWFNLFYTDSPLDWHRVIRFCTHGDRLSLESRDINTLEMLAATKAIHAVQGILADDDDSQLV</sequence>
<accession>A0A7J6PYN8</accession>
<dbReference type="EMBL" id="JABANM010033508">
    <property type="protein sequence ID" value="KAF4701152.1"/>
    <property type="molecule type" value="Genomic_DNA"/>
</dbReference>
<name>A0A7J6PYN8_PEROL</name>
<feature type="non-terminal residue" evidence="1">
    <location>
        <position position="217"/>
    </location>
</feature>
<evidence type="ECO:0000313" key="2">
    <source>
        <dbReference type="Proteomes" id="UP000574390"/>
    </source>
</evidence>
<organism evidence="1 2">
    <name type="scientific">Perkinsus olseni</name>
    <name type="common">Perkinsus atlanticus</name>
    <dbReference type="NCBI Taxonomy" id="32597"/>
    <lineage>
        <taxon>Eukaryota</taxon>
        <taxon>Sar</taxon>
        <taxon>Alveolata</taxon>
        <taxon>Perkinsozoa</taxon>
        <taxon>Perkinsea</taxon>
        <taxon>Perkinsida</taxon>
        <taxon>Perkinsidae</taxon>
        <taxon>Perkinsus</taxon>
    </lineage>
</organism>
<feature type="non-terminal residue" evidence="1">
    <location>
        <position position="1"/>
    </location>
</feature>
<dbReference type="PANTHER" id="PTHR33050">
    <property type="entry name" value="REVERSE TRANSCRIPTASE DOMAIN-CONTAINING PROTEIN"/>
    <property type="match status" value="1"/>
</dbReference>
<reference evidence="1 2" key="1">
    <citation type="submission" date="2020-04" db="EMBL/GenBank/DDBJ databases">
        <title>Perkinsus olseni comparative genomics.</title>
        <authorList>
            <person name="Bogema D.R."/>
        </authorList>
    </citation>
    <scope>NUCLEOTIDE SEQUENCE [LARGE SCALE GENOMIC DNA]</scope>
    <source>
        <strain evidence="1">ATCC PRA-205</strain>
    </source>
</reference>
<dbReference type="Proteomes" id="UP000574390">
    <property type="component" value="Unassembled WGS sequence"/>
</dbReference>